<dbReference type="SMART" id="SM00028">
    <property type="entry name" value="TPR"/>
    <property type="match status" value="2"/>
</dbReference>
<dbReference type="InterPro" id="IPR051685">
    <property type="entry name" value="Ycf3/AcsC/BcsC/TPR_MFPF"/>
</dbReference>
<dbReference type="Proteomes" id="UP000692954">
    <property type="component" value="Unassembled WGS sequence"/>
</dbReference>
<feature type="coiled-coil region" evidence="4">
    <location>
        <begin position="61"/>
        <end position="88"/>
    </location>
</feature>
<proteinExistence type="predicted"/>
<dbReference type="EMBL" id="CAJJDN010000085">
    <property type="protein sequence ID" value="CAD8105638.1"/>
    <property type="molecule type" value="Genomic_DNA"/>
</dbReference>
<evidence type="ECO:0000313" key="5">
    <source>
        <dbReference type="EMBL" id="CAD8105638.1"/>
    </source>
</evidence>
<comment type="caution">
    <text evidence="5">The sequence shown here is derived from an EMBL/GenBank/DDBJ whole genome shotgun (WGS) entry which is preliminary data.</text>
</comment>
<evidence type="ECO:0008006" key="7">
    <source>
        <dbReference type="Google" id="ProtNLM"/>
    </source>
</evidence>
<feature type="repeat" description="TPR" evidence="3">
    <location>
        <begin position="172"/>
        <end position="205"/>
    </location>
</feature>
<sequence>MIKQAQIKLNCQLNDHQDQDEIDTFCSHQFCTDFRLNCFKCIKKGIHRAHFEDVEKIQSIIQFFENKNKQCDDLIDNLDKQVDNLNQQFCQLKKGIRYKYSLSKERLMQLNAQQINDALNSVVRLAEYKESITIIINEQTKKLSHSFFNLNDQLQLSSFNYYLIDDNDIRLSKEFYEKGNQLYMDDNYQQAIQLLDKSIQLNPKNNLSLWCKGASLRWLNKYENAILCLDNAITIDPNHINSLFEKCR</sequence>
<reference evidence="5" key="1">
    <citation type="submission" date="2021-01" db="EMBL/GenBank/DDBJ databases">
        <authorList>
            <consortium name="Genoscope - CEA"/>
            <person name="William W."/>
        </authorList>
    </citation>
    <scope>NUCLEOTIDE SEQUENCE</scope>
</reference>
<dbReference type="AlphaFoldDB" id="A0A8S1PSV2"/>
<dbReference type="InterPro" id="IPR019734">
    <property type="entry name" value="TPR_rpt"/>
</dbReference>
<dbReference type="Pfam" id="PF13181">
    <property type="entry name" value="TPR_8"/>
    <property type="match status" value="1"/>
</dbReference>
<protein>
    <recommendedName>
        <fullName evidence="7">Tetratricopeptide repeat protein</fullName>
    </recommendedName>
</protein>
<keyword evidence="4" id="KW-0175">Coiled coil</keyword>
<dbReference type="PROSITE" id="PS50005">
    <property type="entry name" value="TPR"/>
    <property type="match status" value="1"/>
</dbReference>
<gene>
    <name evidence="5" type="ORF">PSON_ATCC_30995.1.T0850025</name>
</gene>
<organism evidence="5 6">
    <name type="scientific">Paramecium sonneborni</name>
    <dbReference type="NCBI Taxonomy" id="65129"/>
    <lineage>
        <taxon>Eukaryota</taxon>
        <taxon>Sar</taxon>
        <taxon>Alveolata</taxon>
        <taxon>Ciliophora</taxon>
        <taxon>Intramacronucleata</taxon>
        <taxon>Oligohymenophorea</taxon>
        <taxon>Peniculida</taxon>
        <taxon>Parameciidae</taxon>
        <taxon>Paramecium</taxon>
    </lineage>
</organism>
<keyword evidence="6" id="KW-1185">Reference proteome</keyword>
<evidence type="ECO:0000256" key="1">
    <source>
        <dbReference type="ARBA" id="ARBA00022737"/>
    </source>
</evidence>
<evidence type="ECO:0000313" key="6">
    <source>
        <dbReference type="Proteomes" id="UP000692954"/>
    </source>
</evidence>
<evidence type="ECO:0000256" key="3">
    <source>
        <dbReference type="PROSITE-ProRule" id="PRU00339"/>
    </source>
</evidence>
<accession>A0A8S1PSV2</accession>
<evidence type="ECO:0000256" key="2">
    <source>
        <dbReference type="ARBA" id="ARBA00022803"/>
    </source>
</evidence>
<name>A0A8S1PSV2_9CILI</name>
<evidence type="ECO:0000256" key="4">
    <source>
        <dbReference type="SAM" id="Coils"/>
    </source>
</evidence>
<keyword evidence="2 3" id="KW-0802">TPR repeat</keyword>
<dbReference type="PANTHER" id="PTHR44943:SF4">
    <property type="entry name" value="TPR REPEAT-CONTAINING PROTEIN MJ0798"/>
    <property type="match status" value="1"/>
</dbReference>
<keyword evidence="1" id="KW-0677">Repeat</keyword>
<dbReference type="PANTHER" id="PTHR44943">
    <property type="entry name" value="CELLULOSE SYNTHASE OPERON PROTEIN C"/>
    <property type="match status" value="1"/>
</dbReference>
<dbReference type="OrthoDB" id="433738at2759"/>